<reference evidence="6 7" key="1">
    <citation type="submission" date="2023-07" db="EMBL/GenBank/DDBJ databases">
        <authorList>
            <person name="Kim M.K."/>
        </authorList>
    </citation>
    <scope>NUCLEOTIDE SEQUENCE [LARGE SCALE GENOMIC DNA]</scope>
    <source>
        <strain evidence="6 7">KR1UV-12</strain>
    </source>
</reference>
<evidence type="ECO:0000256" key="5">
    <source>
        <dbReference type="SAM" id="Phobius"/>
    </source>
</evidence>
<protein>
    <submittedName>
        <fullName evidence="6">MAPEG family protein</fullName>
    </submittedName>
</protein>
<dbReference type="InterPro" id="IPR001129">
    <property type="entry name" value="Membr-assoc_MAPEG"/>
</dbReference>
<dbReference type="Proteomes" id="UP001230685">
    <property type="component" value="Unassembled WGS sequence"/>
</dbReference>
<keyword evidence="3 5" id="KW-1133">Transmembrane helix</keyword>
<dbReference type="Gene3D" id="1.20.120.550">
    <property type="entry name" value="Membrane associated eicosanoid/glutathione metabolism-like domain"/>
    <property type="match status" value="1"/>
</dbReference>
<comment type="subcellular location">
    <subcellularLocation>
        <location evidence="1">Membrane</location>
    </subcellularLocation>
</comment>
<dbReference type="Pfam" id="PF01124">
    <property type="entry name" value="MAPEG"/>
    <property type="match status" value="1"/>
</dbReference>
<evidence type="ECO:0000256" key="2">
    <source>
        <dbReference type="ARBA" id="ARBA00022692"/>
    </source>
</evidence>
<evidence type="ECO:0000313" key="7">
    <source>
        <dbReference type="Proteomes" id="UP001230685"/>
    </source>
</evidence>
<evidence type="ECO:0000256" key="3">
    <source>
        <dbReference type="ARBA" id="ARBA00022989"/>
    </source>
</evidence>
<proteinExistence type="predicted"/>
<dbReference type="PANTHER" id="PTHR35371">
    <property type="entry name" value="INNER MEMBRANE PROTEIN"/>
    <property type="match status" value="1"/>
</dbReference>
<feature type="transmembrane region" description="Helical" evidence="5">
    <location>
        <begin position="6"/>
        <end position="25"/>
    </location>
</feature>
<dbReference type="RefSeq" id="WP_305173184.1">
    <property type="nucleotide sequence ID" value="NZ_JAUUDS010000004.1"/>
</dbReference>
<keyword evidence="4 5" id="KW-0472">Membrane</keyword>
<evidence type="ECO:0000256" key="1">
    <source>
        <dbReference type="ARBA" id="ARBA00004370"/>
    </source>
</evidence>
<dbReference type="InterPro" id="IPR023352">
    <property type="entry name" value="MAPEG-like_dom_sf"/>
</dbReference>
<keyword evidence="2 5" id="KW-0812">Transmembrane</keyword>
<keyword evidence="7" id="KW-1185">Reference proteome</keyword>
<comment type="caution">
    <text evidence="6">The sequence shown here is derived from an EMBL/GenBank/DDBJ whole genome shotgun (WGS) entry which is preliminary data.</text>
</comment>
<dbReference type="EMBL" id="JAUUDS010000004">
    <property type="protein sequence ID" value="MDP1027472.1"/>
    <property type="molecule type" value="Genomic_DNA"/>
</dbReference>
<dbReference type="SUPFAM" id="SSF161084">
    <property type="entry name" value="MAPEG domain-like"/>
    <property type="match status" value="1"/>
</dbReference>
<accession>A0ABT9EKV8</accession>
<evidence type="ECO:0000256" key="4">
    <source>
        <dbReference type="ARBA" id="ARBA00023136"/>
    </source>
</evidence>
<evidence type="ECO:0000313" key="6">
    <source>
        <dbReference type="EMBL" id="MDP1027472.1"/>
    </source>
</evidence>
<feature type="transmembrane region" description="Helical" evidence="5">
    <location>
        <begin position="68"/>
        <end position="96"/>
    </location>
</feature>
<name>A0ABT9EKV8_9SPHN</name>
<gene>
    <name evidence="6" type="ORF">Q5H91_09635</name>
</gene>
<dbReference type="PANTHER" id="PTHR35371:SF1">
    <property type="entry name" value="BLR7753 PROTEIN"/>
    <property type="match status" value="1"/>
</dbReference>
<sequence>MMDALPTEIALLAWSTVLLFVHVMIQGQTSTRERGLDWNAGPRDGEAPPPGPLAGRAARALANFQETYPVFVALALGLAVTGRAGGIGAVGAGLWFGARIVYIPLYLFGVRYVRSMAWLASIAGLLLMLIRLL</sequence>
<feature type="transmembrane region" description="Helical" evidence="5">
    <location>
        <begin position="116"/>
        <end position="132"/>
    </location>
</feature>
<organism evidence="6 7">
    <name type="scientific">Sphingomonas aurea</name>
    <dbReference type="NCBI Taxonomy" id="3063994"/>
    <lineage>
        <taxon>Bacteria</taxon>
        <taxon>Pseudomonadati</taxon>
        <taxon>Pseudomonadota</taxon>
        <taxon>Alphaproteobacteria</taxon>
        <taxon>Sphingomonadales</taxon>
        <taxon>Sphingomonadaceae</taxon>
        <taxon>Sphingomonas</taxon>
    </lineage>
</organism>